<sequence>MTQSYNQAEPAGVKKSEKQQKENYFKLTFNELLSILCTATIPIAIIIYTTITRDQQTQAAKERSQFDLKQAAELQQQQIYNRFIDDIYTLHRDGELNDTAKPRAFANAR</sequence>
<proteinExistence type="predicted"/>
<dbReference type="AlphaFoldDB" id="A0A815ZXM4"/>
<keyword evidence="1" id="KW-0472">Membrane</keyword>
<reference evidence="3" key="1">
    <citation type="submission" date="2021-02" db="EMBL/GenBank/DDBJ databases">
        <authorList>
            <person name="Nowell W R."/>
        </authorList>
    </citation>
    <scope>NUCLEOTIDE SEQUENCE</scope>
</reference>
<evidence type="ECO:0000313" key="3">
    <source>
        <dbReference type="EMBL" id="CAF1588474.1"/>
    </source>
</evidence>
<evidence type="ECO:0000313" key="5">
    <source>
        <dbReference type="EMBL" id="CAF4459523.1"/>
    </source>
</evidence>
<name>A0A815ZXM4_9BILA</name>
<dbReference type="Proteomes" id="UP000682733">
    <property type="component" value="Unassembled WGS sequence"/>
</dbReference>
<gene>
    <name evidence="3" type="ORF">GPM918_LOCUS41592</name>
    <name evidence="2" type="ORF">OVA965_LOCUS32919</name>
    <name evidence="5" type="ORF">SRO942_LOCUS42670</name>
    <name evidence="4" type="ORF">TMI583_LOCUS33793</name>
</gene>
<evidence type="ECO:0000313" key="6">
    <source>
        <dbReference type="Proteomes" id="UP000663829"/>
    </source>
</evidence>
<evidence type="ECO:0000313" key="2">
    <source>
        <dbReference type="EMBL" id="CAF1398344.1"/>
    </source>
</evidence>
<dbReference type="EMBL" id="CAJOBC010099249">
    <property type="protein sequence ID" value="CAF4459523.1"/>
    <property type="molecule type" value="Genomic_DNA"/>
</dbReference>
<evidence type="ECO:0000313" key="4">
    <source>
        <dbReference type="EMBL" id="CAF4205760.1"/>
    </source>
</evidence>
<comment type="caution">
    <text evidence="3">The sequence shown here is derived from an EMBL/GenBank/DDBJ whole genome shotgun (WGS) entry which is preliminary data.</text>
</comment>
<dbReference type="Proteomes" id="UP000681722">
    <property type="component" value="Unassembled WGS sequence"/>
</dbReference>
<organism evidence="3 6">
    <name type="scientific">Didymodactylos carnosus</name>
    <dbReference type="NCBI Taxonomy" id="1234261"/>
    <lineage>
        <taxon>Eukaryota</taxon>
        <taxon>Metazoa</taxon>
        <taxon>Spiralia</taxon>
        <taxon>Gnathifera</taxon>
        <taxon>Rotifera</taxon>
        <taxon>Eurotatoria</taxon>
        <taxon>Bdelloidea</taxon>
        <taxon>Philodinida</taxon>
        <taxon>Philodinidae</taxon>
        <taxon>Didymodactylos</taxon>
    </lineage>
</organism>
<dbReference type="Proteomes" id="UP000677228">
    <property type="component" value="Unassembled WGS sequence"/>
</dbReference>
<evidence type="ECO:0000256" key="1">
    <source>
        <dbReference type="SAM" id="Phobius"/>
    </source>
</evidence>
<dbReference type="Proteomes" id="UP000663829">
    <property type="component" value="Unassembled WGS sequence"/>
</dbReference>
<keyword evidence="6" id="KW-1185">Reference proteome</keyword>
<dbReference type="EMBL" id="CAJNOQ010033144">
    <property type="protein sequence ID" value="CAF1588474.1"/>
    <property type="molecule type" value="Genomic_DNA"/>
</dbReference>
<dbReference type="EMBL" id="CAJNOK010026097">
    <property type="protein sequence ID" value="CAF1398344.1"/>
    <property type="molecule type" value="Genomic_DNA"/>
</dbReference>
<keyword evidence="1" id="KW-0812">Transmembrane</keyword>
<accession>A0A815ZXM4</accession>
<feature type="transmembrane region" description="Helical" evidence="1">
    <location>
        <begin position="32"/>
        <end position="51"/>
    </location>
</feature>
<protein>
    <submittedName>
        <fullName evidence="3">Uncharacterized protein</fullName>
    </submittedName>
</protein>
<dbReference type="EMBL" id="CAJOBA010047822">
    <property type="protein sequence ID" value="CAF4205760.1"/>
    <property type="molecule type" value="Genomic_DNA"/>
</dbReference>
<keyword evidence="1" id="KW-1133">Transmembrane helix</keyword>